<dbReference type="InterPro" id="IPR023459">
    <property type="entry name" value="Tscrpt_elong_fac_GreA/B_fam"/>
</dbReference>
<keyword evidence="8" id="KW-0175">Coiled coil</keyword>
<feature type="domain" description="Transcription elongation factor GreA/GreB N-terminal" evidence="11">
    <location>
        <begin position="4"/>
        <end position="73"/>
    </location>
</feature>
<dbReference type="PIRSF" id="PIRSF006092">
    <property type="entry name" value="GreA_GreB"/>
    <property type="match status" value="1"/>
</dbReference>
<dbReference type="EMBL" id="MHIU01000040">
    <property type="protein sequence ID" value="OGY57270.1"/>
    <property type="molecule type" value="Genomic_DNA"/>
</dbReference>
<dbReference type="SUPFAM" id="SSF54534">
    <property type="entry name" value="FKBP-like"/>
    <property type="match status" value="1"/>
</dbReference>
<evidence type="ECO:0000256" key="8">
    <source>
        <dbReference type="HAMAP-Rule" id="MF_00105"/>
    </source>
</evidence>
<proteinExistence type="inferred from homology"/>
<dbReference type="InterPro" id="IPR036805">
    <property type="entry name" value="Tscrpt_elong_fac_GreA/B_N_sf"/>
</dbReference>
<dbReference type="HAMAP" id="MF_00105">
    <property type="entry name" value="GreA_GreB"/>
    <property type="match status" value="1"/>
</dbReference>
<dbReference type="InterPro" id="IPR006359">
    <property type="entry name" value="Tscrpt_elong_fac_GreA"/>
</dbReference>
<dbReference type="GO" id="GO:0006354">
    <property type="term" value="P:DNA-templated transcription elongation"/>
    <property type="evidence" value="ECO:0007669"/>
    <property type="project" value="TreeGrafter"/>
</dbReference>
<feature type="coiled-coil region" evidence="8">
    <location>
        <begin position="3"/>
        <end position="30"/>
    </location>
</feature>
<dbReference type="Proteomes" id="UP000178651">
    <property type="component" value="Unassembled WGS sequence"/>
</dbReference>
<comment type="function">
    <text evidence="6 8 9">Necessary for efficient RNA polymerase transcription elongation past template-encoded arresting sites. The arresting sites in DNA have the property of trapping a certain fraction of elongating RNA polymerases that pass through, resulting in locked ternary complexes. Cleavage of the nascent transcript by cleavage factors such as GreA or GreB allows the resumption of elongation from the new 3'terminus. GreA releases sequences of 2 to 3 nucleotides.</text>
</comment>
<dbReference type="Gene3D" id="3.10.50.30">
    <property type="entry name" value="Transcription elongation factor, GreA/GreB, C-terminal domain"/>
    <property type="match status" value="1"/>
</dbReference>
<dbReference type="Pfam" id="PF03449">
    <property type="entry name" value="GreA_GreB_N"/>
    <property type="match status" value="1"/>
</dbReference>
<sequence length="151" mass="16956">MDYYVTQERLEELKAELSNLKTSNRVEIANKLKRAKEFGDLSENAEYLAAREEQANVERRIGDLEEIVRNAVIIKKNIDQDIIDVGSTVEVRRNGQPLKFNIVGSEEAKPEAGLISNESPIGKELLGHKVGDSVKVDTPNGEVEYKIFKLS</sequence>
<feature type="domain" description="Transcription elongation factor GreA/GreB C-terminal" evidence="10">
    <location>
        <begin position="80"/>
        <end position="149"/>
    </location>
</feature>
<dbReference type="NCBIfam" id="TIGR01462">
    <property type="entry name" value="greA"/>
    <property type="match status" value="1"/>
</dbReference>
<dbReference type="InterPro" id="IPR028624">
    <property type="entry name" value="Tscrpt_elong_fac_GreA/B"/>
</dbReference>
<dbReference type="InterPro" id="IPR036953">
    <property type="entry name" value="GreA/GreB_C_sf"/>
</dbReference>
<reference evidence="12 13" key="1">
    <citation type="journal article" date="2016" name="Nat. Commun.">
        <title>Thousands of microbial genomes shed light on interconnected biogeochemical processes in an aquifer system.</title>
        <authorList>
            <person name="Anantharaman K."/>
            <person name="Brown C.T."/>
            <person name="Hug L.A."/>
            <person name="Sharon I."/>
            <person name="Castelle C.J."/>
            <person name="Probst A.J."/>
            <person name="Thomas B.C."/>
            <person name="Singh A."/>
            <person name="Wilkins M.J."/>
            <person name="Karaoz U."/>
            <person name="Brodie E.L."/>
            <person name="Williams K.H."/>
            <person name="Hubbard S.S."/>
            <person name="Banfield J.F."/>
        </authorList>
    </citation>
    <scope>NUCLEOTIDE SEQUENCE [LARGE SCALE GENOMIC DNA]</scope>
</reference>
<dbReference type="AlphaFoldDB" id="A0A1G1Z065"/>
<dbReference type="GO" id="GO:0070063">
    <property type="term" value="F:RNA polymerase binding"/>
    <property type="evidence" value="ECO:0007669"/>
    <property type="project" value="InterPro"/>
</dbReference>
<evidence type="ECO:0000259" key="11">
    <source>
        <dbReference type="Pfam" id="PF03449"/>
    </source>
</evidence>
<keyword evidence="5 8" id="KW-0804">Transcription</keyword>
<keyword evidence="12" id="KW-0648">Protein biosynthesis</keyword>
<evidence type="ECO:0000313" key="12">
    <source>
        <dbReference type="EMBL" id="OGY57270.1"/>
    </source>
</evidence>
<gene>
    <name evidence="8" type="primary">greA</name>
    <name evidence="12" type="ORF">A3D47_00960</name>
</gene>
<keyword evidence="4 8" id="KW-0238">DNA-binding</keyword>
<keyword evidence="12" id="KW-0251">Elongation factor</keyword>
<dbReference type="Gene3D" id="1.10.287.180">
    <property type="entry name" value="Transcription elongation factor, GreA/GreB, N-terminal domain"/>
    <property type="match status" value="1"/>
</dbReference>
<dbReference type="FunFam" id="3.10.50.30:FF:000001">
    <property type="entry name" value="Transcription elongation factor GreA"/>
    <property type="match status" value="1"/>
</dbReference>
<accession>A0A1G1Z065</accession>
<evidence type="ECO:0000256" key="5">
    <source>
        <dbReference type="ARBA" id="ARBA00023163"/>
    </source>
</evidence>
<organism evidence="12 13">
    <name type="scientific">Candidatus Colwellbacteria bacterium RIFCSPHIGHO2_02_FULL_43_15</name>
    <dbReference type="NCBI Taxonomy" id="1797686"/>
    <lineage>
        <taxon>Bacteria</taxon>
        <taxon>Candidatus Colwelliibacteriota</taxon>
    </lineage>
</organism>
<evidence type="ECO:0000313" key="13">
    <source>
        <dbReference type="Proteomes" id="UP000178651"/>
    </source>
</evidence>
<dbReference type="SUPFAM" id="SSF46557">
    <property type="entry name" value="GreA transcript cleavage protein, N-terminal domain"/>
    <property type="match status" value="1"/>
</dbReference>
<dbReference type="GO" id="GO:0003746">
    <property type="term" value="F:translation elongation factor activity"/>
    <property type="evidence" value="ECO:0007669"/>
    <property type="project" value="UniProtKB-KW"/>
</dbReference>
<dbReference type="PROSITE" id="PS00830">
    <property type="entry name" value="GREAB_2"/>
    <property type="match status" value="1"/>
</dbReference>
<evidence type="ECO:0000256" key="6">
    <source>
        <dbReference type="ARBA" id="ARBA00024916"/>
    </source>
</evidence>
<dbReference type="Pfam" id="PF01272">
    <property type="entry name" value="GreA_GreB"/>
    <property type="match status" value="1"/>
</dbReference>
<evidence type="ECO:0000256" key="3">
    <source>
        <dbReference type="ARBA" id="ARBA00023015"/>
    </source>
</evidence>
<evidence type="ECO:0000256" key="2">
    <source>
        <dbReference type="ARBA" id="ARBA00013729"/>
    </source>
</evidence>
<evidence type="ECO:0000256" key="1">
    <source>
        <dbReference type="ARBA" id="ARBA00008213"/>
    </source>
</evidence>
<dbReference type="FunFam" id="1.10.287.180:FF:000001">
    <property type="entry name" value="Transcription elongation factor GreA"/>
    <property type="match status" value="1"/>
</dbReference>
<comment type="caution">
    <text evidence="12">The sequence shown here is derived from an EMBL/GenBank/DDBJ whole genome shotgun (WGS) entry which is preliminary data.</text>
</comment>
<evidence type="ECO:0000256" key="7">
    <source>
        <dbReference type="ARBA" id="ARBA00030776"/>
    </source>
</evidence>
<keyword evidence="3 8" id="KW-0805">Transcription regulation</keyword>
<evidence type="ECO:0000256" key="4">
    <source>
        <dbReference type="ARBA" id="ARBA00023125"/>
    </source>
</evidence>
<evidence type="ECO:0000256" key="9">
    <source>
        <dbReference type="RuleBase" id="RU000556"/>
    </source>
</evidence>
<name>A0A1G1Z065_9BACT</name>
<dbReference type="InterPro" id="IPR018151">
    <property type="entry name" value="TF_GreA/GreB_CS"/>
</dbReference>
<dbReference type="NCBIfam" id="NF001263">
    <property type="entry name" value="PRK00226.1-4"/>
    <property type="match status" value="1"/>
</dbReference>
<comment type="similarity">
    <text evidence="1 8 9">Belongs to the GreA/GreB family.</text>
</comment>
<dbReference type="InterPro" id="IPR022691">
    <property type="entry name" value="Tscrpt_elong_fac_GreA/B_N"/>
</dbReference>
<dbReference type="GO" id="GO:0032784">
    <property type="term" value="P:regulation of DNA-templated transcription elongation"/>
    <property type="evidence" value="ECO:0007669"/>
    <property type="project" value="UniProtKB-UniRule"/>
</dbReference>
<evidence type="ECO:0000259" key="10">
    <source>
        <dbReference type="Pfam" id="PF01272"/>
    </source>
</evidence>
<dbReference type="PANTHER" id="PTHR30437">
    <property type="entry name" value="TRANSCRIPTION ELONGATION FACTOR GREA"/>
    <property type="match status" value="1"/>
</dbReference>
<dbReference type="PROSITE" id="PS00829">
    <property type="entry name" value="GREAB_1"/>
    <property type="match status" value="1"/>
</dbReference>
<dbReference type="InterPro" id="IPR001437">
    <property type="entry name" value="Tscrpt_elong_fac_GreA/B_C"/>
</dbReference>
<dbReference type="PANTHER" id="PTHR30437:SF4">
    <property type="entry name" value="TRANSCRIPTION ELONGATION FACTOR GREA"/>
    <property type="match status" value="1"/>
</dbReference>
<dbReference type="GO" id="GO:0003677">
    <property type="term" value="F:DNA binding"/>
    <property type="evidence" value="ECO:0007669"/>
    <property type="project" value="UniProtKB-UniRule"/>
</dbReference>
<protein>
    <recommendedName>
        <fullName evidence="2 8">Transcription elongation factor GreA</fullName>
    </recommendedName>
    <alternativeName>
        <fullName evidence="7 8">Transcript cleavage factor GreA</fullName>
    </alternativeName>
</protein>